<name>A0ABQ6MZF0_9STRA</name>
<dbReference type="PANTHER" id="PTHR12730">
    <property type="entry name" value="HSDA/SDA1-RELATED"/>
    <property type="match status" value="1"/>
</dbReference>
<protein>
    <recommendedName>
        <fullName evidence="1">Protein SDA1</fullName>
    </recommendedName>
</protein>
<proteinExistence type="inferred from homology"/>
<feature type="domain" description="SDA1 N-terminal" evidence="2">
    <location>
        <begin position="65"/>
        <end position="257"/>
    </location>
</feature>
<dbReference type="PANTHER" id="PTHR12730:SF0">
    <property type="entry name" value="PROTEIN SDA1 HOMOLOG"/>
    <property type="match status" value="1"/>
</dbReference>
<evidence type="ECO:0000256" key="1">
    <source>
        <dbReference type="RuleBase" id="RU365057"/>
    </source>
</evidence>
<sequence>MSLQHSGLKGSVTMKLSQLQNLCKRDPAGYADDYQSQLSRFAAELHILESNPGRESSKLVDLMQFVAAVTSSAYKADAAGVAAKLTSLLSTHAAALHADTRRAAAQCLVLMRNRNAVEPDELMELFFGLMTVPDKALRSMVYSHIIQDVKSLNKNGKNEKVNRRIQAYMHRLLSTTVAGREGGKGGGRDAPGAATARKCVDIACDLYRQNIWTDAATVNMIATASLSDVQPIMVRAVHFFLGIEDRMSDDKEKEENDVWAGISD</sequence>
<keyword evidence="1" id="KW-0690">Ribosome biogenesis</keyword>
<comment type="similarity">
    <text evidence="1">Belongs to the SDA1 family.</text>
</comment>
<accession>A0ABQ6MZF0</accession>
<comment type="subcellular location">
    <subcellularLocation>
        <location evidence="1">Nucleus</location>
        <location evidence="1">Nucleolus</location>
    </subcellularLocation>
</comment>
<dbReference type="EMBL" id="BRYB01000713">
    <property type="protein sequence ID" value="GMI35940.1"/>
    <property type="molecule type" value="Genomic_DNA"/>
</dbReference>
<keyword evidence="4" id="KW-1185">Reference proteome</keyword>
<gene>
    <name evidence="3" type="ORF">TeGR_g3782</name>
</gene>
<comment type="caution">
    <text evidence="3">The sequence shown here is derived from an EMBL/GenBank/DDBJ whole genome shotgun (WGS) entry which is preliminary data.</text>
</comment>
<dbReference type="Proteomes" id="UP001165060">
    <property type="component" value="Unassembled WGS sequence"/>
</dbReference>
<dbReference type="InterPro" id="IPR027312">
    <property type="entry name" value="Sda1"/>
</dbReference>
<organism evidence="3 4">
    <name type="scientific">Tetraparma gracilis</name>
    <dbReference type="NCBI Taxonomy" id="2962635"/>
    <lineage>
        <taxon>Eukaryota</taxon>
        <taxon>Sar</taxon>
        <taxon>Stramenopiles</taxon>
        <taxon>Ochrophyta</taxon>
        <taxon>Bolidophyceae</taxon>
        <taxon>Parmales</taxon>
        <taxon>Triparmaceae</taxon>
        <taxon>Tetraparma</taxon>
    </lineage>
</organism>
<dbReference type="InterPro" id="IPR012977">
    <property type="entry name" value="SDA1_N"/>
</dbReference>
<feature type="non-terminal residue" evidence="3">
    <location>
        <position position="264"/>
    </location>
</feature>
<comment type="function">
    <text evidence="1">Required for 60S pre-ribosomal subunits export to the cytoplasm.</text>
</comment>
<reference evidence="3 4" key="1">
    <citation type="journal article" date="2023" name="Commun. Biol.">
        <title>Genome analysis of Parmales, the sister group of diatoms, reveals the evolutionary specialization of diatoms from phago-mixotrophs to photoautotrophs.</title>
        <authorList>
            <person name="Ban H."/>
            <person name="Sato S."/>
            <person name="Yoshikawa S."/>
            <person name="Yamada K."/>
            <person name="Nakamura Y."/>
            <person name="Ichinomiya M."/>
            <person name="Sato N."/>
            <person name="Blanc-Mathieu R."/>
            <person name="Endo H."/>
            <person name="Kuwata A."/>
            <person name="Ogata H."/>
        </authorList>
    </citation>
    <scope>NUCLEOTIDE SEQUENCE [LARGE SCALE GENOMIC DNA]</scope>
</reference>
<keyword evidence="1" id="KW-0539">Nucleus</keyword>
<dbReference type="Pfam" id="PF08158">
    <property type="entry name" value="SDA1_HEAT"/>
    <property type="match status" value="1"/>
</dbReference>
<keyword evidence="1" id="KW-0653">Protein transport</keyword>
<keyword evidence="1" id="KW-0813">Transport</keyword>
<evidence type="ECO:0000313" key="3">
    <source>
        <dbReference type="EMBL" id="GMI35940.1"/>
    </source>
</evidence>
<evidence type="ECO:0000313" key="4">
    <source>
        <dbReference type="Proteomes" id="UP001165060"/>
    </source>
</evidence>
<evidence type="ECO:0000259" key="2">
    <source>
        <dbReference type="Pfam" id="PF08158"/>
    </source>
</evidence>